<feature type="region of interest" description="Disordered" evidence="1">
    <location>
        <begin position="484"/>
        <end position="510"/>
    </location>
</feature>
<feature type="compositionally biased region" description="Basic and acidic residues" evidence="1">
    <location>
        <begin position="484"/>
        <end position="493"/>
    </location>
</feature>
<evidence type="ECO:0000259" key="2">
    <source>
        <dbReference type="PROSITE" id="PS50994"/>
    </source>
</evidence>
<dbReference type="Proteomes" id="UP000037737">
    <property type="component" value="Unassembled WGS sequence"/>
</dbReference>
<name>A0A0M8MPV9_9MICO</name>
<dbReference type="EMBL" id="LAVO01000005">
    <property type="protein sequence ID" value="KOS11231.1"/>
    <property type="molecule type" value="Genomic_DNA"/>
</dbReference>
<dbReference type="NCBIfam" id="NF033546">
    <property type="entry name" value="transpos_IS21"/>
    <property type="match status" value="1"/>
</dbReference>
<dbReference type="OrthoDB" id="2065409at2"/>
<feature type="domain" description="Integrase catalytic" evidence="2">
    <location>
        <begin position="133"/>
        <end position="318"/>
    </location>
</feature>
<organism evidence="3 4">
    <name type="scientific">Microbacterium aurantiacum</name>
    <dbReference type="NCBI Taxonomy" id="162393"/>
    <lineage>
        <taxon>Bacteria</taxon>
        <taxon>Bacillati</taxon>
        <taxon>Actinomycetota</taxon>
        <taxon>Actinomycetes</taxon>
        <taxon>Micrococcales</taxon>
        <taxon>Microbacteriaceae</taxon>
        <taxon>Microbacterium</taxon>
    </lineage>
</organism>
<dbReference type="InterPro" id="IPR001584">
    <property type="entry name" value="Integrase_cat-core"/>
</dbReference>
<dbReference type="PATRIC" id="fig|84292.3.peg.1033"/>
<protein>
    <submittedName>
        <fullName evidence="3">Integrase</fullName>
    </submittedName>
</protein>
<accession>A0A0M8MPV9</accession>
<dbReference type="PANTHER" id="PTHR35004">
    <property type="entry name" value="TRANSPOSASE RV3428C-RELATED"/>
    <property type="match status" value="1"/>
</dbReference>
<evidence type="ECO:0000256" key="1">
    <source>
        <dbReference type="SAM" id="MobiDB-lite"/>
    </source>
</evidence>
<sequence length="522" mass="58430">MVRRIKAKLVLRLRAEGFTGRQIAAQGMSRTSVAAVIDAADRERIGWDDVADLEEADVYARLFPGRGEHESVHAQPDWERVHRELARVGVTLKLLHGEYVDACRADGATAMGYDRFCKTYGQHVLVAGAASRVGHKAGQTVEVDWSGKTMQLTDPVTLQQTRVFLFVAALPFSRFAFVEPTLDMRQDTWLHAHVAMFDWFGGSVPRIVPDNLKTGVISHPAEGEVVLNDAYRELAAHYSAAVLPGRIKKPKDKASVENTVGNIATWVIAALRDRQFATLPELRTAVYERVAAFNAEPFQKRAGSRLGVFEAEEKPLLRPLPQVPFEISRWIYRRRVQKNGHVVFERNFYSVPFPHIGRSVDLRVTDRTLEVFAGQERLTSHLLAPMGVVNEYRTHDSDLPDGPRYRQWDAERVREWAARIGEHTTTVVNRIFESVPVDEQGLDAALAVLRLTRRYSAARVEAAAGIALASRVRSPRYAHLRPILESRQDDPGSRDAWSTPASQPEPAGYVRGADYYAGGGVR</sequence>
<keyword evidence="4" id="KW-1185">Reference proteome</keyword>
<dbReference type="InterPro" id="IPR054353">
    <property type="entry name" value="IstA-like_C"/>
</dbReference>
<dbReference type="Pfam" id="PF22483">
    <property type="entry name" value="Mu-transpos_C_2"/>
    <property type="match status" value="1"/>
</dbReference>
<evidence type="ECO:0000313" key="3">
    <source>
        <dbReference type="EMBL" id="KOS11231.1"/>
    </source>
</evidence>
<dbReference type="PANTHER" id="PTHR35004:SF8">
    <property type="entry name" value="TRANSPOSASE RV3428C-RELATED"/>
    <property type="match status" value="1"/>
</dbReference>
<dbReference type="SUPFAM" id="SSF53098">
    <property type="entry name" value="Ribonuclease H-like"/>
    <property type="match status" value="1"/>
</dbReference>
<dbReference type="GO" id="GO:0015074">
    <property type="term" value="P:DNA integration"/>
    <property type="evidence" value="ECO:0007669"/>
    <property type="project" value="InterPro"/>
</dbReference>
<dbReference type="InterPro" id="IPR012337">
    <property type="entry name" value="RNaseH-like_sf"/>
</dbReference>
<comment type="caution">
    <text evidence="3">The sequence shown here is derived from an EMBL/GenBank/DDBJ whole genome shotgun (WGS) entry which is preliminary data.</text>
</comment>
<reference evidence="3" key="1">
    <citation type="submission" date="2015-04" db="EMBL/GenBank/DDBJ databases">
        <title>Complete genome sequence of Microbacterium chocolatum SIT 101, a bacterium enantioselectively hydrolyzing mesomeric diesters.</title>
        <authorList>
            <person name="Li X."/>
            <person name="Xu Y."/>
        </authorList>
    </citation>
    <scope>NUCLEOTIDE SEQUENCE [LARGE SCALE GENOMIC DNA]</scope>
    <source>
        <strain evidence="3">SIT 101</strain>
    </source>
</reference>
<dbReference type="KEGG" id="mcw:A8L33_08910"/>
<dbReference type="AlphaFoldDB" id="A0A0M8MPV9"/>
<dbReference type="PROSITE" id="PS50994">
    <property type="entry name" value="INTEGRASE"/>
    <property type="match status" value="1"/>
</dbReference>
<proteinExistence type="predicted"/>
<gene>
    <name evidence="3" type="ORF">XI38_05005</name>
</gene>
<evidence type="ECO:0000313" key="4">
    <source>
        <dbReference type="Proteomes" id="UP000037737"/>
    </source>
</evidence>